<keyword evidence="4 5" id="KW-0472">Membrane</keyword>
<keyword evidence="7" id="KW-1185">Reference proteome</keyword>
<dbReference type="InterPro" id="IPR007318">
    <property type="entry name" value="Phopholipid_MeTrfase"/>
</dbReference>
<feature type="transmembrane region" description="Helical" evidence="5">
    <location>
        <begin position="42"/>
        <end position="62"/>
    </location>
</feature>
<reference evidence="7" key="1">
    <citation type="submission" date="2016-10" db="EMBL/GenBank/DDBJ databases">
        <authorList>
            <person name="Varghese N."/>
            <person name="Submissions S."/>
        </authorList>
    </citation>
    <scope>NUCLEOTIDE SEQUENCE [LARGE SCALE GENOMIC DNA]</scope>
    <source>
        <strain evidence="7">EPL6</strain>
    </source>
</reference>
<dbReference type="Proteomes" id="UP000198552">
    <property type="component" value="Unassembled WGS sequence"/>
</dbReference>
<dbReference type="EMBL" id="FNHP01000005">
    <property type="protein sequence ID" value="SDM36420.1"/>
    <property type="molecule type" value="Genomic_DNA"/>
</dbReference>
<proteinExistence type="predicted"/>
<dbReference type="PANTHER" id="PTHR12714">
    <property type="entry name" value="PROTEIN-S ISOPRENYLCYSTEINE O-METHYLTRANSFERASE"/>
    <property type="match status" value="1"/>
</dbReference>
<evidence type="ECO:0000313" key="6">
    <source>
        <dbReference type="EMBL" id="SDM36420.1"/>
    </source>
</evidence>
<organism evidence="6 7">
    <name type="scientific">Oryzisolibacter propanilivorax</name>
    <dbReference type="NCBI Taxonomy" id="1527607"/>
    <lineage>
        <taxon>Bacteria</taxon>
        <taxon>Pseudomonadati</taxon>
        <taxon>Pseudomonadota</taxon>
        <taxon>Betaproteobacteria</taxon>
        <taxon>Burkholderiales</taxon>
        <taxon>Comamonadaceae</taxon>
        <taxon>Oryzisolibacter</taxon>
    </lineage>
</organism>
<dbReference type="Pfam" id="PF04191">
    <property type="entry name" value="PEMT"/>
    <property type="match status" value="1"/>
</dbReference>
<sequence>MDLQPLEHRVPPPVVALLCALLAWGLDRAVPEARLGLPRNLPLALGLATALLGVALDAWALWTFRRHQTTPNPLVPQRTRLVVQAGPYAFTRNPMYVGLALQLLGAALWLGNPLALVAPVLFVAWVTRWQIQPEERVLREKFGPDYECYCARVRRWL</sequence>
<evidence type="ECO:0000256" key="5">
    <source>
        <dbReference type="SAM" id="Phobius"/>
    </source>
</evidence>
<dbReference type="Gene3D" id="1.20.120.1630">
    <property type="match status" value="1"/>
</dbReference>
<evidence type="ECO:0000313" key="7">
    <source>
        <dbReference type="Proteomes" id="UP000198552"/>
    </source>
</evidence>
<dbReference type="PANTHER" id="PTHR12714:SF24">
    <property type="entry name" value="SLR1182 PROTEIN"/>
    <property type="match status" value="1"/>
</dbReference>
<keyword evidence="3 5" id="KW-1133">Transmembrane helix</keyword>
<protein>
    <submittedName>
        <fullName evidence="6">Protein-S-isoprenylcysteine O-methyltransferase Ste14</fullName>
    </submittedName>
</protein>
<name>A0A1G9SMB1_9BURK</name>
<dbReference type="RefSeq" id="WP_245703952.1">
    <property type="nucleotide sequence ID" value="NZ_FNHP01000005.1"/>
</dbReference>
<evidence type="ECO:0000256" key="3">
    <source>
        <dbReference type="ARBA" id="ARBA00022989"/>
    </source>
</evidence>
<feature type="transmembrane region" description="Helical" evidence="5">
    <location>
        <begin position="99"/>
        <end position="126"/>
    </location>
</feature>
<comment type="subcellular location">
    <subcellularLocation>
        <location evidence="1">Endomembrane system</location>
        <topology evidence="1">Multi-pass membrane protein</topology>
    </subcellularLocation>
</comment>
<keyword evidence="6" id="KW-0489">Methyltransferase</keyword>
<keyword evidence="2 5" id="KW-0812">Transmembrane</keyword>
<keyword evidence="6" id="KW-0808">Transferase</keyword>
<accession>A0A1G9SMB1</accession>
<dbReference type="AlphaFoldDB" id="A0A1G9SMB1"/>
<evidence type="ECO:0000256" key="2">
    <source>
        <dbReference type="ARBA" id="ARBA00022692"/>
    </source>
</evidence>
<dbReference type="GO" id="GO:0008168">
    <property type="term" value="F:methyltransferase activity"/>
    <property type="evidence" value="ECO:0007669"/>
    <property type="project" value="UniProtKB-KW"/>
</dbReference>
<gene>
    <name evidence="6" type="ORF">SAMN05428957_10524</name>
</gene>
<dbReference type="GO" id="GO:0012505">
    <property type="term" value="C:endomembrane system"/>
    <property type="evidence" value="ECO:0007669"/>
    <property type="project" value="UniProtKB-SubCell"/>
</dbReference>
<dbReference type="GO" id="GO:0032259">
    <property type="term" value="P:methylation"/>
    <property type="evidence" value="ECO:0007669"/>
    <property type="project" value="UniProtKB-KW"/>
</dbReference>
<evidence type="ECO:0000256" key="1">
    <source>
        <dbReference type="ARBA" id="ARBA00004127"/>
    </source>
</evidence>
<dbReference type="STRING" id="1527607.SAMN05428957_10524"/>
<feature type="transmembrane region" description="Helical" evidence="5">
    <location>
        <begin position="12"/>
        <end position="30"/>
    </location>
</feature>
<evidence type="ECO:0000256" key="4">
    <source>
        <dbReference type="ARBA" id="ARBA00023136"/>
    </source>
</evidence>